<keyword evidence="9" id="KW-1185">Reference proteome</keyword>
<accession>A0ABQ7Z6K2</accession>
<reference evidence="8 9" key="1">
    <citation type="submission" date="2021-05" db="EMBL/GenBank/DDBJ databases">
        <title>Genome Assembly of Synthetic Allotetraploid Brassica napus Reveals Homoeologous Exchanges between Subgenomes.</title>
        <authorList>
            <person name="Davis J.T."/>
        </authorList>
    </citation>
    <scope>NUCLEOTIDE SEQUENCE [LARGE SCALE GENOMIC DNA]</scope>
    <source>
        <strain evidence="9">cv. Da-Ae</strain>
        <tissue evidence="8">Seedling</tissue>
    </source>
</reference>
<feature type="domain" description="Myb-like" evidence="6">
    <location>
        <begin position="62"/>
        <end position="112"/>
    </location>
</feature>
<dbReference type="InterPro" id="IPR015495">
    <property type="entry name" value="Myb_TF_plants"/>
</dbReference>
<evidence type="ECO:0000256" key="5">
    <source>
        <dbReference type="SAM" id="MobiDB-lite"/>
    </source>
</evidence>
<feature type="compositionally biased region" description="Basic and acidic residues" evidence="5">
    <location>
        <begin position="436"/>
        <end position="453"/>
    </location>
</feature>
<gene>
    <name evidence="8" type="ORF">HID58_073209</name>
</gene>
<dbReference type="CDD" id="cd00167">
    <property type="entry name" value="SANT"/>
    <property type="match status" value="4"/>
</dbReference>
<sequence length="636" mass="71396">MVRTPCCRAEGLKKGAWTQEEDQKLIAYVQHHGEGGWRTLPDKAGLKRCGKSCRLRWANYLRPDIKRGELSQEEEDSIINLHAIHGNKWSAIARRLPGRTDNEIKNHWNTHIKKRLIKKGIDPLTHKSLDHSETLPDKSIGHQEDDDQKSNNKKSLGPSSARFLNRVANRFGKRLDHSALSDIIGSGGPFTTHTTPTTSASECEKSTSSLSTPNSSNLHMIHDATSLSSSTFSNDTSAQLVYDNIFDDVEDMTGFSSRFLNDIVSHDDEDLLMLDESSSDNTLFMKELTMILKGDKTETMSFYCNNQKSRMVRTPCCRAEGLKKGAWTQEEDQKLIAYVQHHGEGGWRTLPDKAGLKRCGKSCRLRWANYLRPDIKRGELSQEEEDSIINLHAIHGNKWSAIARRLPGRTDNEIKNHWNTHIKKRLIKKGIDPLTHKSLDHSETLPDKSIGHQEDDDQKSNNKKSLGPSSARFLNRVANRFGKRLDHSALSDIIGSGGPFTTHTTPTTSASECEKSTSSLSTPNSSNLHMIHDATSLSSSTFSNDTSAQLVYDNIFDDVEDMTGFSSRFLNDIVSHDDEDLLMLDESSSDNTLFMKELTMILKGDKTETMSFNDSHLAAINVVDDYSFEGIDNWFG</sequence>
<feature type="compositionally biased region" description="Low complexity" evidence="5">
    <location>
        <begin position="206"/>
        <end position="217"/>
    </location>
</feature>
<feature type="region of interest" description="Disordered" evidence="5">
    <location>
        <begin position="126"/>
        <end position="161"/>
    </location>
</feature>
<dbReference type="Proteomes" id="UP000824890">
    <property type="component" value="Unassembled WGS sequence"/>
</dbReference>
<feature type="region of interest" description="Disordered" evidence="5">
    <location>
        <begin position="185"/>
        <end position="217"/>
    </location>
</feature>
<evidence type="ECO:0000256" key="2">
    <source>
        <dbReference type="ARBA" id="ARBA00022737"/>
    </source>
</evidence>
<dbReference type="InterPro" id="IPR009057">
    <property type="entry name" value="Homeodomain-like_sf"/>
</dbReference>
<dbReference type="Pfam" id="PF00249">
    <property type="entry name" value="Myb_DNA-binding"/>
    <property type="match status" value="4"/>
</dbReference>
<feature type="domain" description="Myb-like" evidence="6">
    <location>
        <begin position="372"/>
        <end position="422"/>
    </location>
</feature>
<organism evidence="8 9">
    <name type="scientific">Brassica napus</name>
    <name type="common">Rape</name>
    <dbReference type="NCBI Taxonomy" id="3708"/>
    <lineage>
        <taxon>Eukaryota</taxon>
        <taxon>Viridiplantae</taxon>
        <taxon>Streptophyta</taxon>
        <taxon>Embryophyta</taxon>
        <taxon>Tracheophyta</taxon>
        <taxon>Spermatophyta</taxon>
        <taxon>Magnoliopsida</taxon>
        <taxon>eudicotyledons</taxon>
        <taxon>Gunneridae</taxon>
        <taxon>Pentapetalae</taxon>
        <taxon>rosids</taxon>
        <taxon>malvids</taxon>
        <taxon>Brassicales</taxon>
        <taxon>Brassicaceae</taxon>
        <taxon>Brassiceae</taxon>
        <taxon>Brassica</taxon>
    </lineage>
</organism>
<keyword evidence="2" id="KW-0677">Repeat</keyword>
<dbReference type="PANTHER" id="PTHR47994:SF5">
    <property type="entry name" value="F14D16.11-RELATED"/>
    <property type="match status" value="1"/>
</dbReference>
<evidence type="ECO:0000313" key="8">
    <source>
        <dbReference type="EMBL" id="KAH0875847.1"/>
    </source>
</evidence>
<evidence type="ECO:0000256" key="1">
    <source>
        <dbReference type="ARBA" id="ARBA00004123"/>
    </source>
</evidence>
<name>A0ABQ7Z6K2_BRANA</name>
<feature type="compositionally biased region" description="Basic and acidic residues" evidence="5">
    <location>
        <begin position="126"/>
        <end position="143"/>
    </location>
</feature>
<comment type="subcellular location">
    <subcellularLocation>
        <location evidence="1">Nucleus</location>
    </subcellularLocation>
</comment>
<dbReference type="Gene3D" id="1.10.10.60">
    <property type="entry name" value="Homeodomain-like"/>
    <property type="match status" value="4"/>
</dbReference>
<protein>
    <submittedName>
        <fullName evidence="8">Uncharacterized protein</fullName>
    </submittedName>
</protein>
<evidence type="ECO:0000256" key="3">
    <source>
        <dbReference type="ARBA" id="ARBA00023125"/>
    </source>
</evidence>
<feature type="domain" description="HTH myb-type" evidence="7">
    <location>
        <begin position="319"/>
        <end position="371"/>
    </location>
</feature>
<evidence type="ECO:0000256" key="4">
    <source>
        <dbReference type="ARBA" id="ARBA00023242"/>
    </source>
</evidence>
<feature type="domain" description="Myb-like" evidence="6">
    <location>
        <begin position="9"/>
        <end position="61"/>
    </location>
</feature>
<dbReference type="PANTHER" id="PTHR47994">
    <property type="entry name" value="F14D16.11-RELATED"/>
    <property type="match status" value="1"/>
</dbReference>
<keyword evidence="4" id="KW-0539">Nucleus</keyword>
<proteinExistence type="predicted"/>
<dbReference type="EMBL" id="JAGKQM010000016">
    <property type="protein sequence ID" value="KAH0875847.1"/>
    <property type="molecule type" value="Genomic_DNA"/>
</dbReference>
<dbReference type="InterPro" id="IPR017930">
    <property type="entry name" value="Myb_dom"/>
</dbReference>
<feature type="domain" description="HTH myb-type" evidence="7">
    <location>
        <begin position="372"/>
        <end position="426"/>
    </location>
</feature>
<dbReference type="InterPro" id="IPR001005">
    <property type="entry name" value="SANT/Myb"/>
</dbReference>
<feature type="domain" description="Myb-like" evidence="6">
    <location>
        <begin position="319"/>
        <end position="371"/>
    </location>
</feature>
<feature type="region of interest" description="Disordered" evidence="5">
    <location>
        <begin position="436"/>
        <end position="471"/>
    </location>
</feature>
<feature type="domain" description="HTH myb-type" evidence="7">
    <location>
        <begin position="62"/>
        <end position="116"/>
    </location>
</feature>
<feature type="domain" description="HTH myb-type" evidence="7">
    <location>
        <begin position="9"/>
        <end position="61"/>
    </location>
</feature>
<dbReference type="PROSITE" id="PS51294">
    <property type="entry name" value="HTH_MYB"/>
    <property type="match status" value="4"/>
</dbReference>
<comment type="caution">
    <text evidence="8">The sequence shown here is derived from an EMBL/GenBank/DDBJ whole genome shotgun (WGS) entry which is preliminary data.</text>
</comment>
<dbReference type="SUPFAM" id="SSF46689">
    <property type="entry name" value="Homeodomain-like"/>
    <property type="match status" value="2"/>
</dbReference>
<feature type="region of interest" description="Disordered" evidence="5">
    <location>
        <begin position="495"/>
        <end position="527"/>
    </location>
</feature>
<feature type="compositionally biased region" description="Low complexity" evidence="5">
    <location>
        <begin position="516"/>
        <end position="527"/>
    </location>
</feature>
<dbReference type="SMART" id="SM00717">
    <property type="entry name" value="SANT"/>
    <property type="match status" value="4"/>
</dbReference>
<evidence type="ECO:0000259" key="7">
    <source>
        <dbReference type="PROSITE" id="PS51294"/>
    </source>
</evidence>
<keyword evidence="3" id="KW-0238">DNA-binding</keyword>
<evidence type="ECO:0000259" key="6">
    <source>
        <dbReference type="PROSITE" id="PS50090"/>
    </source>
</evidence>
<evidence type="ECO:0000313" key="9">
    <source>
        <dbReference type="Proteomes" id="UP000824890"/>
    </source>
</evidence>
<dbReference type="PROSITE" id="PS50090">
    <property type="entry name" value="MYB_LIKE"/>
    <property type="match status" value="4"/>
</dbReference>